<proteinExistence type="predicted"/>
<protein>
    <recommendedName>
        <fullName evidence="3">DUF2255 family protein</fullName>
    </recommendedName>
</protein>
<evidence type="ECO:0008006" key="3">
    <source>
        <dbReference type="Google" id="ProtNLM"/>
    </source>
</evidence>
<dbReference type="Proteomes" id="UP000591272">
    <property type="component" value="Unassembled WGS sequence"/>
</dbReference>
<dbReference type="RefSeq" id="WP_179834914.1">
    <property type="nucleotide sequence ID" value="NZ_BMRD01000019.1"/>
</dbReference>
<reference evidence="1 2" key="1">
    <citation type="submission" date="2020-07" db="EMBL/GenBank/DDBJ databases">
        <title>Sequencing the genomes of 1000 actinobacteria strains.</title>
        <authorList>
            <person name="Klenk H.-P."/>
        </authorList>
    </citation>
    <scope>NUCLEOTIDE SEQUENCE [LARGE SCALE GENOMIC DNA]</scope>
    <source>
        <strain evidence="1 2">DSM 43461</strain>
    </source>
</reference>
<name>A0A7Y9GCJ3_9ACTN</name>
<dbReference type="AlphaFoldDB" id="A0A7Y9GCJ3"/>
<comment type="caution">
    <text evidence="1">The sequence shown here is derived from an EMBL/GenBank/DDBJ whole genome shotgun (WGS) entry which is preliminary data.</text>
</comment>
<dbReference type="InterPro" id="IPR016888">
    <property type="entry name" value="UCP028498"/>
</dbReference>
<gene>
    <name evidence="1" type="ORF">BJ999_004247</name>
</gene>
<accession>A0A7Y9GCJ3</accession>
<evidence type="ECO:0000313" key="2">
    <source>
        <dbReference type="Proteomes" id="UP000591272"/>
    </source>
</evidence>
<keyword evidence="2" id="KW-1185">Reference proteome</keyword>
<dbReference type="EMBL" id="JACCBT010000001">
    <property type="protein sequence ID" value="NYE13951.1"/>
    <property type="molecule type" value="Genomic_DNA"/>
</dbReference>
<dbReference type="Pfam" id="PF10012">
    <property type="entry name" value="DUF2255"/>
    <property type="match status" value="1"/>
</dbReference>
<sequence>MSSPATTWNDDEFARINSADEMQIASRRDGGSLSSPRTIWMVEVDGDLYVRSVNGPGSVWFRATRQRRQGRIQAGGVTKDVAYTDVGTGVDPGLNDRIDAAYRTKYHRYSAPVDSITSPQAATTTMRLTPQPAQG</sequence>
<evidence type="ECO:0000313" key="1">
    <source>
        <dbReference type="EMBL" id="NYE13951.1"/>
    </source>
</evidence>
<organism evidence="1 2">
    <name type="scientific">Actinomadura citrea</name>
    <dbReference type="NCBI Taxonomy" id="46158"/>
    <lineage>
        <taxon>Bacteria</taxon>
        <taxon>Bacillati</taxon>
        <taxon>Actinomycetota</taxon>
        <taxon>Actinomycetes</taxon>
        <taxon>Streptosporangiales</taxon>
        <taxon>Thermomonosporaceae</taxon>
        <taxon>Actinomadura</taxon>
    </lineage>
</organism>